<dbReference type="Proteomes" id="UP000515153">
    <property type="component" value="Unplaced"/>
</dbReference>
<reference evidence="2" key="1">
    <citation type="journal article" date="2019" name="Mol. Biol. Evol.">
        <title>Blast fungal genomes show frequent chromosomal changes, gene gains and losses, and effector gene turnover.</title>
        <authorList>
            <person name="Gomez Luciano L.B."/>
            <person name="Jason Tsai I."/>
            <person name="Chuma I."/>
            <person name="Tosa Y."/>
            <person name="Chen Y.H."/>
            <person name="Li J.Y."/>
            <person name="Li M.Y."/>
            <person name="Jade Lu M.Y."/>
            <person name="Nakayashiki H."/>
            <person name="Li W.H."/>
        </authorList>
    </citation>
    <scope>NUCLEOTIDE SEQUENCE</scope>
    <source>
        <strain evidence="2">NI907</strain>
    </source>
</reference>
<evidence type="ECO:0000313" key="2">
    <source>
        <dbReference type="RefSeq" id="XP_030984481.1"/>
    </source>
</evidence>
<feature type="non-terminal residue" evidence="2">
    <location>
        <position position="1"/>
    </location>
</feature>
<keyword evidence="1" id="KW-1185">Reference proteome</keyword>
<gene>
    <name evidence="2" type="ORF">PgNI_03888</name>
</gene>
<reference evidence="2" key="2">
    <citation type="submission" date="2019-10" db="EMBL/GenBank/DDBJ databases">
        <authorList>
            <consortium name="NCBI Genome Project"/>
        </authorList>
    </citation>
    <scope>NUCLEOTIDE SEQUENCE</scope>
    <source>
        <strain evidence="2">NI907</strain>
    </source>
</reference>
<organism evidence="1 2">
    <name type="scientific">Pyricularia grisea</name>
    <name type="common">Crabgrass-specific blast fungus</name>
    <name type="synonym">Magnaporthe grisea</name>
    <dbReference type="NCBI Taxonomy" id="148305"/>
    <lineage>
        <taxon>Eukaryota</taxon>
        <taxon>Fungi</taxon>
        <taxon>Dikarya</taxon>
        <taxon>Ascomycota</taxon>
        <taxon>Pezizomycotina</taxon>
        <taxon>Sordariomycetes</taxon>
        <taxon>Sordariomycetidae</taxon>
        <taxon>Magnaporthales</taxon>
        <taxon>Pyriculariaceae</taxon>
        <taxon>Pyricularia</taxon>
    </lineage>
</organism>
<protein>
    <submittedName>
        <fullName evidence="2">Uncharacterized protein</fullName>
    </submittedName>
</protein>
<dbReference type="KEGG" id="pgri:PgNI_03888"/>
<dbReference type="RefSeq" id="XP_030984481.1">
    <property type="nucleotide sequence ID" value="XM_031123941.1"/>
</dbReference>
<dbReference type="AlphaFoldDB" id="A0A6P8BBE2"/>
<dbReference type="GeneID" id="41958850"/>
<feature type="non-terminal residue" evidence="2">
    <location>
        <position position="81"/>
    </location>
</feature>
<reference evidence="2" key="3">
    <citation type="submission" date="2025-08" db="UniProtKB">
        <authorList>
            <consortium name="RefSeq"/>
        </authorList>
    </citation>
    <scope>IDENTIFICATION</scope>
    <source>
        <strain evidence="2">NI907</strain>
    </source>
</reference>
<sequence length="81" mass="9032">EDFLPVFLALLLAASSSYLTFNYKVPTYPTTPAAASPRVNQSAVRRVPWLHTYLTLADRYTYSSSPPLSCLLFQTNVASLF</sequence>
<name>A0A6P8BBE2_PYRGI</name>
<evidence type="ECO:0000313" key="1">
    <source>
        <dbReference type="Proteomes" id="UP000515153"/>
    </source>
</evidence>
<accession>A0A6P8BBE2</accession>
<proteinExistence type="predicted"/>